<evidence type="ECO:0000256" key="5">
    <source>
        <dbReference type="ARBA" id="ARBA00023284"/>
    </source>
</evidence>
<dbReference type="SUPFAM" id="SSF64397">
    <property type="entry name" value="Hsp33 domain"/>
    <property type="match status" value="1"/>
</dbReference>
<evidence type="ECO:0000256" key="2">
    <source>
        <dbReference type="ARBA" id="ARBA00022833"/>
    </source>
</evidence>
<dbReference type="InterPro" id="IPR016154">
    <property type="entry name" value="Heat_shock_Hsp33_C"/>
</dbReference>
<proteinExistence type="predicted"/>
<gene>
    <name evidence="6" type="ordered locus">Smon_1080</name>
</gene>
<dbReference type="OrthoDB" id="9776534at2"/>
<dbReference type="SUPFAM" id="SSF118352">
    <property type="entry name" value="HSP33 redox switch-like"/>
    <property type="match status" value="1"/>
</dbReference>
<evidence type="ECO:0000313" key="6">
    <source>
        <dbReference type="EMBL" id="ACZ01542.1"/>
    </source>
</evidence>
<protein>
    <submittedName>
        <fullName evidence="6">Hsp33 protein</fullName>
    </submittedName>
</protein>
<dbReference type="Pfam" id="PF01430">
    <property type="entry name" value="HSP33"/>
    <property type="match status" value="1"/>
</dbReference>
<dbReference type="HOGENOM" id="CLU_054493_1_0_0"/>
<evidence type="ECO:0000313" key="7">
    <source>
        <dbReference type="Proteomes" id="UP000002072"/>
    </source>
</evidence>
<dbReference type="InterPro" id="IPR016153">
    <property type="entry name" value="Heat_shock_Hsp33_N"/>
</dbReference>
<dbReference type="GO" id="GO:0051082">
    <property type="term" value="F:unfolded protein binding"/>
    <property type="evidence" value="ECO:0007669"/>
    <property type="project" value="InterPro"/>
</dbReference>
<keyword evidence="2" id="KW-0862">Zinc</keyword>
<dbReference type="PANTHER" id="PTHR30111">
    <property type="entry name" value="33 KDA CHAPERONIN"/>
    <property type="match status" value="1"/>
</dbReference>
<keyword evidence="4" id="KW-0143">Chaperone</keyword>
<dbReference type="GO" id="GO:0005737">
    <property type="term" value="C:cytoplasm"/>
    <property type="evidence" value="ECO:0007669"/>
    <property type="project" value="InterPro"/>
</dbReference>
<dbReference type="InterPro" id="IPR000397">
    <property type="entry name" value="Heat_shock_Hsp33"/>
</dbReference>
<dbReference type="eggNOG" id="COG1281">
    <property type="taxonomic scope" value="Bacteria"/>
</dbReference>
<dbReference type="GeneID" id="29672853"/>
<reference evidence="6 7" key="1">
    <citation type="journal article" date="2009" name="Stand. Genomic Sci.">
        <title>Complete genome sequence of Streptobacillus moniliformis type strain (9901T).</title>
        <authorList>
            <person name="Nolan M."/>
            <person name="Gronow S."/>
            <person name="Lapidus A."/>
            <person name="Ivanova N."/>
            <person name="Copeland A."/>
            <person name="Lucas S."/>
            <person name="Del Rio T.G."/>
            <person name="Chen F."/>
            <person name="Tice H."/>
            <person name="Pitluck S."/>
            <person name="Cheng J.F."/>
            <person name="Sims D."/>
            <person name="Meincke L."/>
            <person name="Bruce D."/>
            <person name="Goodwin L."/>
            <person name="Brettin T."/>
            <person name="Han C."/>
            <person name="Detter J.C."/>
            <person name="Ovchinikova G."/>
            <person name="Pati A."/>
            <person name="Mavromatis K."/>
            <person name="Mikhailova N."/>
            <person name="Chen A."/>
            <person name="Palaniappan K."/>
            <person name="Land M."/>
            <person name="Hauser L."/>
            <person name="Chang Y.J."/>
            <person name="Jeffries C.D."/>
            <person name="Rohde M."/>
            <person name="Sproer C."/>
            <person name="Goker M."/>
            <person name="Bristow J."/>
            <person name="Eisen J.A."/>
            <person name="Markowitz V."/>
            <person name="Hugenholtz P."/>
            <person name="Kyrpides N.C."/>
            <person name="Klenk H.P."/>
            <person name="Chain P."/>
        </authorList>
    </citation>
    <scope>NUCLEOTIDE SEQUENCE [LARGE SCALE GENOMIC DNA]</scope>
    <source>
        <strain evidence="7">ATCC 14647 / DSM 12112 / NCTC 10651 / 9901</strain>
    </source>
</reference>
<organism evidence="6 7">
    <name type="scientific">Streptobacillus moniliformis (strain ATCC 14647 / DSM 12112 / NCTC 10651 / 9901)</name>
    <dbReference type="NCBI Taxonomy" id="519441"/>
    <lineage>
        <taxon>Bacteria</taxon>
        <taxon>Fusobacteriati</taxon>
        <taxon>Fusobacteriota</taxon>
        <taxon>Fusobacteriia</taxon>
        <taxon>Fusobacteriales</taxon>
        <taxon>Leptotrichiaceae</taxon>
        <taxon>Streptobacillus</taxon>
    </lineage>
</organism>
<dbReference type="GO" id="GO:0042026">
    <property type="term" value="P:protein refolding"/>
    <property type="evidence" value="ECO:0007669"/>
    <property type="project" value="TreeGrafter"/>
</dbReference>
<sequence length="307" mass="35110">MLLRGISKSVKFVIIDSTELVKEVINRTNVDILYSKDVSKLTTMGAILAQSIKSNNTKMSLSLKSDGALKNFIAKSTINSNIAVKIDIDEEKHAKLLNAINTNDEKEVEKLYNLTGAKLQIMIDYGLKSPYSSVFLVKDNLLELSLNEYYEMSEQTKTILICSTKYDENLNVEKASGLMIQLLPDGDENVMAWLASKIERLLNVTDMLKNNFSLERIAHLIFENDEEIFANENIYKGLPYDRLPMIEDIEILSVNDIKYECDCNKEYMKRALDISLSDENKEEILKEDGFIEIECSFCGEKYRFEEI</sequence>
<dbReference type="EMBL" id="CP001779">
    <property type="protein sequence ID" value="ACZ01542.1"/>
    <property type="molecule type" value="Genomic_DNA"/>
</dbReference>
<dbReference type="Gene3D" id="3.90.1280.10">
    <property type="entry name" value="HSP33 redox switch-like"/>
    <property type="match status" value="1"/>
</dbReference>
<keyword evidence="7" id="KW-1185">Reference proteome</keyword>
<keyword evidence="3" id="KW-1015">Disulfide bond</keyword>
<keyword evidence="1" id="KW-0963">Cytoplasm</keyword>
<dbReference type="AlphaFoldDB" id="D1AUY2"/>
<evidence type="ECO:0000256" key="3">
    <source>
        <dbReference type="ARBA" id="ARBA00023157"/>
    </source>
</evidence>
<accession>D1AUY2</accession>
<name>D1AUY2_STRM9</name>
<dbReference type="RefSeq" id="WP_012859089.1">
    <property type="nucleotide sequence ID" value="NC_013515.1"/>
</dbReference>
<keyword evidence="5" id="KW-0676">Redox-active center</keyword>
<dbReference type="STRING" id="519441.Smon_1080"/>
<dbReference type="KEGG" id="smf:Smon_1080"/>
<dbReference type="Gene3D" id="3.55.30.10">
    <property type="entry name" value="Hsp33 domain"/>
    <property type="match status" value="1"/>
</dbReference>
<dbReference type="GO" id="GO:0044183">
    <property type="term" value="F:protein folding chaperone"/>
    <property type="evidence" value="ECO:0007669"/>
    <property type="project" value="TreeGrafter"/>
</dbReference>
<dbReference type="PANTHER" id="PTHR30111:SF1">
    <property type="entry name" value="33 KDA CHAPERONIN"/>
    <property type="match status" value="1"/>
</dbReference>
<evidence type="ECO:0000256" key="1">
    <source>
        <dbReference type="ARBA" id="ARBA00022490"/>
    </source>
</evidence>
<evidence type="ECO:0000256" key="4">
    <source>
        <dbReference type="ARBA" id="ARBA00023186"/>
    </source>
</evidence>
<dbReference type="Proteomes" id="UP000002072">
    <property type="component" value="Chromosome"/>
</dbReference>